<dbReference type="PANTHER" id="PTHR11877">
    <property type="entry name" value="HYDROXYMETHYLGLUTARYL-COA SYNTHASE"/>
    <property type="match status" value="1"/>
</dbReference>
<keyword evidence="2" id="KW-0012">Acyltransferase</keyword>
<dbReference type="PANTHER" id="PTHR11877:SF14">
    <property type="entry name" value="CHALCONE SYNTHASE"/>
    <property type="match status" value="1"/>
</dbReference>
<evidence type="ECO:0000259" key="3">
    <source>
        <dbReference type="Pfam" id="PF00195"/>
    </source>
</evidence>
<dbReference type="GO" id="GO:0030639">
    <property type="term" value="P:polyketide biosynthetic process"/>
    <property type="evidence" value="ECO:0007669"/>
    <property type="project" value="TreeGrafter"/>
</dbReference>
<dbReference type="GO" id="GO:0016747">
    <property type="term" value="F:acyltransferase activity, transferring groups other than amino-acyl groups"/>
    <property type="evidence" value="ECO:0007669"/>
    <property type="project" value="InterPro"/>
</dbReference>
<evidence type="ECO:0000256" key="2">
    <source>
        <dbReference type="ARBA" id="ARBA00023315"/>
    </source>
</evidence>
<dbReference type="Pfam" id="PF00195">
    <property type="entry name" value="Chal_sti_synt_N"/>
    <property type="match status" value="1"/>
</dbReference>
<protein>
    <submittedName>
        <fullName evidence="4">3 5-dihydroxybiphenyl synthase-like</fullName>
    </submittedName>
</protein>
<sequence>MSVSRIEAKSPAAILAIGTANPANCYYQQDYPDFLFRVTNSNHMTELKDKFKRICKWYSLYNTYMHA</sequence>
<name>A0A314V233_PRUYE</name>
<dbReference type="SUPFAM" id="SSF53901">
    <property type="entry name" value="Thiolase-like"/>
    <property type="match status" value="1"/>
</dbReference>
<evidence type="ECO:0000256" key="1">
    <source>
        <dbReference type="ARBA" id="ARBA00022679"/>
    </source>
</evidence>
<dbReference type="OrthoDB" id="1558779at2759"/>
<evidence type="ECO:0000313" key="5">
    <source>
        <dbReference type="EMBL" id="PQQ04167.1"/>
    </source>
</evidence>
<evidence type="ECO:0000313" key="4">
    <source>
        <dbReference type="EMBL" id="PQM42924.1"/>
    </source>
</evidence>
<dbReference type="Gene3D" id="3.40.47.10">
    <property type="match status" value="1"/>
</dbReference>
<keyword evidence="6" id="KW-1185">Reference proteome</keyword>
<gene>
    <name evidence="5" type="ORF">Pyn_14029</name>
    <name evidence="4" type="ORF">Pyn_38029</name>
</gene>
<dbReference type="Proteomes" id="UP000250321">
    <property type="component" value="Unassembled WGS sequence"/>
</dbReference>
<dbReference type="EMBL" id="PJQY01002747">
    <property type="protein sequence ID" value="PQM42924.1"/>
    <property type="molecule type" value="Genomic_DNA"/>
</dbReference>
<dbReference type="STRING" id="2094558.A0A314V233"/>
<keyword evidence="1" id="KW-0808">Transferase</keyword>
<evidence type="ECO:0000313" key="6">
    <source>
        <dbReference type="Proteomes" id="UP000250321"/>
    </source>
</evidence>
<dbReference type="InterPro" id="IPR011141">
    <property type="entry name" value="Polyketide_synthase_type-III"/>
</dbReference>
<organism evidence="4 6">
    <name type="scientific">Prunus yedoensis var. nudiflora</name>
    <dbReference type="NCBI Taxonomy" id="2094558"/>
    <lineage>
        <taxon>Eukaryota</taxon>
        <taxon>Viridiplantae</taxon>
        <taxon>Streptophyta</taxon>
        <taxon>Embryophyta</taxon>
        <taxon>Tracheophyta</taxon>
        <taxon>Spermatophyta</taxon>
        <taxon>Magnoliopsida</taxon>
        <taxon>eudicotyledons</taxon>
        <taxon>Gunneridae</taxon>
        <taxon>Pentapetalae</taxon>
        <taxon>rosids</taxon>
        <taxon>fabids</taxon>
        <taxon>Rosales</taxon>
        <taxon>Rosaceae</taxon>
        <taxon>Amygdaloideae</taxon>
        <taxon>Amygdaleae</taxon>
        <taxon>Prunus</taxon>
    </lineage>
</organism>
<feature type="domain" description="Chalcone/stilbene synthase N-terminal" evidence="3">
    <location>
        <begin position="5"/>
        <end position="66"/>
    </location>
</feature>
<dbReference type="AlphaFoldDB" id="A0A314V233"/>
<dbReference type="EMBL" id="PJQY01001260">
    <property type="protein sequence ID" value="PQQ04167.1"/>
    <property type="molecule type" value="Genomic_DNA"/>
</dbReference>
<dbReference type="InterPro" id="IPR016039">
    <property type="entry name" value="Thiolase-like"/>
</dbReference>
<dbReference type="InterPro" id="IPR001099">
    <property type="entry name" value="Chalcone/stilbene_synt_N"/>
</dbReference>
<comment type="caution">
    <text evidence="4">The sequence shown here is derived from an EMBL/GenBank/DDBJ whole genome shotgun (WGS) entry which is preliminary data.</text>
</comment>
<reference evidence="4 6" key="1">
    <citation type="submission" date="2018-02" db="EMBL/GenBank/DDBJ databases">
        <title>Draft genome of wild Prunus yedoensis var. nudiflora.</title>
        <authorList>
            <person name="Baek S."/>
            <person name="Kim J.-H."/>
            <person name="Choi K."/>
            <person name="Kim G.-B."/>
            <person name="Cho A."/>
            <person name="Jang H."/>
            <person name="Shin C.-H."/>
            <person name="Yu H.-J."/>
            <person name="Mun J.-H."/>
        </authorList>
    </citation>
    <scope>NUCLEOTIDE SEQUENCE [LARGE SCALE GENOMIC DNA]</scope>
    <source>
        <strain evidence="6">cv. Jeju island</strain>
        <tissue evidence="4">Leaf</tissue>
    </source>
</reference>
<accession>A0A314V233</accession>
<proteinExistence type="predicted"/>